<reference evidence="5 6" key="1">
    <citation type="submission" date="2018-07" db="EMBL/GenBank/DDBJ databases">
        <title>Genomic Encyclopedia of Type Strains, Phase IV (KMG-IV): sequencing the most valuable type-strain genomes for metagenomic binning, comparative biology and taxonomic classification.</title>
        <authorList>
            <person name="Goeker M."/>
        </authorList>
    </citation>
    <scope>NUCLEOTIDE SEQUENCE [LARGE SCALE GENOMIC DNA]</scope>
    <source>
        <strain evidence="5 6">DSM 44952</strain>
    </source>
</reference>
<dbReference type="STRING" id="1210089.GCA_001613165_05598"/>
<dbReference type="EMBL" id="QQAZ01000005">
    <property type="protein sequence ID" value="RDI50631.1"/>
    <property type="molecule type" value="Genomic_DNA"/>
</dbReference>
<dbReference type="InterPro" id="IPR004843">
    <property type="entry name" value="Calcineurin-like_PHP"/>
</dbReference>
<dbReference type="InterPro" id="IPR029052">
    <property type="entry name" value="Metallo-depent_PP-like"/>
</dbReference>
<keyword evidence="6" id="KW-1185">Reference proteome</keyword>
<keyword evidence="2" id="KW-0378">Hydrolase</keyword>
<dbReference type="Proteomes" id="UP000255355">
    <property type="component" value="Unassembled WGS sequence"/>
</dbReference>
<dbReference type="AlphaFoldDB" id="A0A370H8H2"/>
<keyword evidence="1" id="KW-0479">Metal-binding</keyword>
<dbReference type="Pfam" id="PF00149">
    <property type="entry name" value="Metallophos"/>
    <property type="match status" value="1"/>
</dbReference>
<protein>
    <submittedName>
        <fullName evidence="5">Icc-related predicted phosphoesterase</fullName>
    </submittedName>
</protein>
<feature type="compositionally biased region" description="Basic and acidic residues" evidence="3">
    <location>
        <begin position="142"/>
        <end position="153"/>
    </location>
</feature>
<accession>A0A370H8H2</accession>
<evidence type="ECO:0000313" key="6">
    <source>
        <dbReference type="Proteomes" id="UP000255355"/>
    </source>
</evidence>
<dbReference type="PANTHER" id="PTHR31302:SF31">
    <property type="entry name" value="PHOSPHODIESTERASE YAEI"/>
    <property type="match status" value="1"/>
</dbReference>
<gene>
    <name evidence="5" type="ORF">DFR68_105108</name>
</gene>
<feature type="domain" description="Calcineurin-like phosphoesterase" evidence="4">
    <location>
        <begin position="18"/>
        <end position="219"/>
    </location>
</feature>
<dbReference type="GO" id="GO:0009245">
    <property type="term" value="P:lipid A biosynthetic process"/>
    <property type="evidence" value="ECO:0007669"/>
    <property type="project" value="TreeGrafter"/>
</dbReference>
<evidence type="ECO:0000256" key="1">
    <source>
        <dbReference type="ARBA" id="ARBA00022723"/>
    </source>
</evidence>
<evidence type="ECO:0000259" key="4">
    <source>
        <dbReference type="Pfam" id="PF00149"/>
    </source>
</evidence>
<comment type="caution">
    <text evidence="5">The sequence shown here is derived from an EMBL/GenBank/DDBJ whole genome shotgun (WGS) entry which is preliminary data.</text>
</comment>
<evidence type="ECO:0000313" key="5">
    <source>
        <dbReference type="EMBL" id="RDI50631.1"/>
    </source>
</evidence>
<dbReference type="GO" id="GO:0016020">
    <property type="term" value="C:membrane"/>
    <property type="evidence" value="ECO:0007669"/>
    <property type="project" value="GOC"/>
</dbReference>
<feature type="region of interest" description="Disordered" evidence="3">
    <location>
        <begin position="128"/>
        <end position="153"/>
    </location>
</feature>
<name>A0A370H8H2_9NOCA</name>
<organism evidence="5 6">
    <name type="scientific">Nocardia mexicana</name>
    <dbReference type="NCBI Taxonomy" id="279262"/>
    <lineage>
        <taxon>Bacteria</taxon>
        <taxon>Bacillati</taxon>
        <taxon>Actinomycetota</taxon>
        <taxon>Actinomycetes</taxon>
        <taxon>Mycobacteriales</taxon>
        <taxon>Nocardiaceae</taxon>
        <taxon>Nocardia</taxon>
    </lineage>
</organism>
<evidence type="ECO:0000256" key="2">
    <source>
        <dbReference type="ARBA" id="ARBA00022801"/>
    </source>
</evidence>
<dbReference type="GO" id="GO:0046872">
    <property type="term" value="F:metal ion binding"/>
    <property type="evidence" value="ECO:0007669"/>
    <property type="project" value="UniProtKB-KW"/>
</dbReference>
<evidence type="ECO:0000256" key="3">
    <source>
        <dbReference type="SAM" id="MobiDB-lite"/>
    </source>
</evidence>
<dbReference type="InterPro" id="IPR051158">
    <property type="entry name" value="Metallophosphoesterase_sf"/>
</dbReference>
<dbReference type="SUPFAM" id="SSF56300">
    <property type="entry name" value="Metallo-dependent phosphatases"/>
    <property type="match status" value="1"/>
</dbReference>
<sequence length="254" mass="26252">MTGPPVCGSLGGMRGGVRVAAVGDLHIRAAVCGRFRPAFLELDADLLLLAGDLTEGGTLREADMLCAELAGVPVPMVGVLGNHDHDHRQGFRIAAMLADAGVRMLDGTTTVLDVGGVRVGIAGVMGGSGGFPGHPGDPDSGSPEHRERYRRGPADALRLRAALDTLDTDLRIALMHFAPILGTLAGEPPRIFPGLGCAELGAAADAGRADLVVHGHAHAGTEYGTTPGGTPVRNVAYPVLGAPCRSYRLRPRDR</sequence>
<dbReference type="GO" id="GO:0008758">
    <property type="term" value="F:UDP-2,3-diacylglucosamine hydrolase activity"/>
    <property type="evidence" value="ECO:0007669"/>
    <property type="project" value="TreeGrafter"/>
</dbReference>
<dbReference type="Gene3D" id="3.60.21.10">
    <property type="match status" value="1"/>
</dbReference>
<proteinExistence type="predicted"/>
<dbReference type="PANTHER" id="PTHR31302">
    <property type="entry name" value="TRANSMEMBRANE PROTEIN WITH METALLOPHOSPHOESTERASE DOMAIN-RELATED"/>
    <property type="match status" value="1"/>
</dbReference>